<evidence type="ECO:0000256" key="6">
    <source>
        <dbReference type="ARBA" id="ARBA00022741"/>
    </source>
</evidence>
<dbReference type="Pfam" id="PF00350">
    <property type="entry name" value="Dynamin_N"/>
    <property type="match status" value="1"/>
</dbReference>
<accession>A0AAD8YR52</accession>
<dbReference type="GO" id="GO:0045893">
    <property type="term" value="P:positive regulation of DNA-templated transcription"/>
    <property type="evidence" value="ECO:0007669"/>
    <property type="project" value="TreeGrafter"/>
</dbReference>
<evidence type="ECO:0000313" key="16">
    <source>
        <dbReference type="EMBL" id="KAK1785286.1"/>
    </source>
</evidence>
<evidence type="ECO:0000259" key="13">
    <source>
        <dbReference type="PROSITE" id="PS50031"/>
    </source>
</evidence>
<feature type="compositionally biased region" description="Low complexity" evidence="12">
    <location>
        <begin position="1270"/>
        <end position="1282"/>
    </location>
</feature>
<evidence type="ECO:0000256" key="11">
    <source>
        <dbReference type="ARBA" id="ARBA00023136"/>
    </source>
</evidence>
<feature type="domain" description="EH" evidence="13">
    <location>
        <begin position="2265"/>
        <end position="2353"/>
    </location>
</feature>
<organism evidence="16 17">
    <name type="scientific">Electrophorus voltai</name>
    <dbReference type="NCBI Taxonomy" id="2609070"/>
    <lineage>
        <taxon>Eukaryota</taxon>
        <taxon>Metazoa</taxon>
        <taxon>Chordata</taxon>
        <taxon>Craniata</taxon>
        <taxon>Vertebrata</taxon>
        <taxon>Euteleostomi</taxon>
        <taxon>Actinopterygii</taxon>
        <taxon>Neopterygii</taxon>
        <taxon>Teleostei</taxon>
        <taxon>Ostariophysi</taxon>
        <taxon>Gymnotiformes</taxon>
        <taxon>Gymnotoidei</taxon>
        <taxon>Gymnotidae</taxon>
        <taxon>Electrophorus</taxon>
    </lineage>
</organism>
<dbReference type="Gene3D" id="3.40.50.300">
    <property type="entry name" value="P-loop containing nucleotide triphosphate hydrolases"/>
    <property type="match status" value="1"/>
</dbReference>
<dbReference type="PANTHER" id="PTHR15572">
    <property type="entry name" value="GLIOMA TUMOR SUPPRESSOR CANDIDATE REGION GENE 1"/>
    <property type="match status" value="1"/>
</dbReference>
<feature type="domain" description="EF-hand" evidence="14">
    <location>
        <begin position="2297"/>
        <end position="2332"/>
    </location>
</feature>
<feature type="domain" description="Dynamin-type G" evidence="15">
    <location>
        <begin position="1863"/>
        <end position="2100"/>
    </location>
</feature>
<dbReference type="InterPro" id="IPR030381">
    <property type="entry name" value="G_DYNAMIN_dom"/>
</dbReference>
<feature type="compositionally biased region" description="Low complexity" evidence="12">
    <location>
        <begin position="904"/>
        <end position="936"/>
    </location>
</feature>
<dbReference type="Pfam" id="PF15249">
    <property type="entry name" value="GLTSCR1"/>
    <property type="match status" value="1"/>
</dbReference>
<keyword evidence="4" id="KW-0597">Phosphoprotein</keyword>
<feature type="compositionally biased region" description="Basic residues" evidence="12">
    <location>
        <begin position="1739"/>
        <end position="1748"/>
    </location>
</feature>
<dbReference type="CDD" id="cd00052">
    <property type="entry name" value="EH"/>
    <property type="match status" value="1"/>
</dbReference>
<evidence type="ECO:0000256" key="4">
    <source>
        <dbReference type="ARBA" id="ARBA00022553"/>
    </source>
</evidence>
<dbReference type="InterPro" id="IPR011992">
    <property type="entry name" value="EF-hand-dom_pair"/>
</dbReference>
<feature type="compositionally biased region" description="Low complexity" evidence="12">
    <location>
        <begin position="1553"/>
        <end position="1562"/>
    </location>
</feature>
<feature type="compositionally biased region" description="Low complexity" evidence="12">
    <location>
        <begin position="1754"/>
        <end position="1776"/>
    </location>
</feature>
<feature type="compositionally biased region" description="Low complexity" evidence="12">
    <location>
        <begin position="1346"/>
        <end position="1359"/>
    </location>
</feature>
<sequence length="2359" mass="250506">MHKRLLVIKRQMRRASVSCFCVLWPGPDSEPVQGRSGDPAPPAPLSSRLDTDDLLDGSSDPSSSFFSSAGGHVPEVQTQAQLSASEPPGLPRVSVDLDFLEDDDILGGSPGGGGGDGGSNGVGSNHEPCDILQQSLAEANITEQSLQEAEAELDLSSFGLTSLTQVVQPLPDASLPGVGIGGTTQIFPGQGTTTTPSSATTDMLGSVLAHPGLQLQPQVMNKAISVQPFMQQVGLGNMTLQPIQTLPNGSQSGHLGIGQIQVVGQPTVMTINPSGQQILAKTMGGYQLHQPGPDATSGGAQTGLGGSVLSSGGGLLIQGGKATLGSPSLNGPAVCVSSTNTNSSGTTMAAPSAIVGFSGTSLSTGIGSQTQPQPQSQIMQNVIIQRTPTPIQPKPPQGGAIQPKLFKQQQQQLPVPHALQNDTSKALGVQQVPASAAQNVAFLAGKPASQMSNVVLSTQTTTQGAPFPQGLFKQQGTPTSGKPLSVHLLNQHSSIVIPSQAVLQGQNHQFLLPQIQTGGQILTQHPAGHIITSSGPGGQIIAANQILTANQNINLGQVLASQGHPGAAHILSGPIQLQPGQMGQPTLFQMPVSLAQTQTQAHPVTGHVQTVIQGMPIQNSLSIESLSPAVSLQPALQQQTGGIPTNSSTGAAVMAQCQPGESITVLGSSTEQAAQPQPQPSILTVQTAVSVSAPVSVPSSTPPSSTVATSASSVTAVGLGSQTQHSPGKVLFTPPGSSMILSQESVQMFLQQDQLHQAGKDPPVSVGVPASVIVSGSSSGPAPTGHDIPLAETHPGQSPSPSLGPAHMAALVNKVPSAAHQQALKVQSSSPSQTVATHSATPSLSDSPQPSRASPLMLGQQIQSPHPAPQSRPPSQPQSQPPSSLPPLFIIHNQIGSPQPPQPTTQAPQSQAQVPQVLPQPVALQQEPPSSSSSCSPKPPQAPPVQFQFATPVVSAPGGTVLKQQVAVPGLTAEQQHHLQLINTKLQTMASIAQPSPQQKQLLEKLHQIQQNILLQAKQQAQAQPQVSQAQPASQFGKLVETRMAQPLVSTASTAIPAPALLQQKSVLVKSSVTGPNDAPVFSGAPGLSGVTVSQGITPPNLAQTVQVVLCALPQTSALKRPFNMEPSKEARMLEQLRKLQGSVLHPDYSSPFSSFEDTLHRLLPYHLYQGMAPSPQDYRKVDDEFENVSNNLLKRTQAMLDKYRHLLFEESRRLGPSAEMVMIDRMFIQEEKMALNQDRILAKEKPEEFVANSALLRRPAAVEQNSMPTASSATVTAHGAAAPPPAPVPVPAPAPTPVTTAAPTHVPFPPTKLVIKQGGGGALVSWATSCTPTPAAVVRPSAEPSGQSSFGRTPSSSRSADDDDDALPQRASKPPIKTYEARQRIGLKLKIKQEAGFSKVVHNTALDPVHSQSQHAPQSPEPPPKTRPPVTQTTTVIRTPPPTCNPTSFSAAPNRASSGTGDPASSTAPSSSVSQSWSSSSSSSSSSAQMNGTLDHHEVGGVKRNPASTATPQSTTCRLPLRKTYRENISPRHRPGVPGGGDAAPAPPAAPSGPLASSPQAERTVIASVKLERQGGCGPTPPHADPGSQGLAAVEDEFYRGIKNAYHHHHHQHHHHHHPQQQLQFSDKEDEDDGDRGVRAGRGTGLAGKNRERAVGMFRMDQHAPGPPSPGETSCTRDSSLPAKRCKSDSPDMDNASFSSGSPPPDDSLTEHLQCAIDSILNLQQGPAGRGSADRHLPHQHHMHHRQGPAPPSSSSSSYRHSVSSSSSPSSSSTSQHPQVGGRGQNGGSLKAKKISYYKKKKILPKSQTMSRWGRKNVKKAPEVIRTVTEGLKSLYRKKLLPIEEYYGFHDFHSPSLEEADFDNKPMVLVVGQYSTGKTTFIKYLLEQDIPGSRVGPEPTTDSFTAIMHGEVEGLIPGNALIVDPNKPFRKLNPFGNTFLNRFQCAQLPNQVLESISIIDTPGILSGAKQRVSRGETSTKGYDFPAVLRWFAERVDRIILLFDAHKLEISDEFSEAIGALRGNEDKLRVVLNKADMVGTQQLMRVYGALMWSLGKVFGTPEVLRVYIGSFWSEPLMVPDNRRLFELEEEDLFADIQNLPRNAALRKLNDLVKRARLVRVHAHIISYLKQEMPSVFRKDNKKKNLIYQLPVIFSKIQLQHHISPGDFPDCAKMQELLAVHDFTKFKPLKPNMMAMLDELLSTDIAKLMPLLKQEEMDAGFQLGVQGGAFLGTRAGPFVEGDPFGEKGEEDGEEAEAEEDWIVTKDKPKYDEIFYNLAPNEGKLSGTKAKGWMVSTRLPNSVLGRIWKLSDVDRDGMLDDEEFALASHLIEVKLEGHGLPPELPARLVPPSKRRHKGSDA</sequence>
<feature type="region of interest" description="Disordered" evidence="12">
    <location>
        <begin position="1263"/>
        <end position="1303"/>
    </location>
</feature>
<feature type="compositionally biased region" description="Pro residues" evidence="12">
    <location>
        <begin position="1283"/>
        <end position="1297"/>
    </location>
</feature>
<keyword evidence="7" id="KW-0967">Endosome</keyword>
<evidence type="ECO:0000256" key="12">
    <source>
        <dbReference type="SAM" id="MobiDB-lite"/>
    </source>
</evidence>
<feature type="compositionally biased region" description="Polar residues" evidence="12">
    <location>
        <begin position="1507"/>
        <end position="1518"/>
    </location>
</feature>
<dbReference type="Gene3D" id="1.10.268.20">
    <property type="match status" value="1"/>
</dbReference>
<evidence type="ECO:0008006" key="18">
    <source>
        <dbReference type="Google" id="ProtNLM"/>
    </source>
</evidence>
<keyword evidence="17" id="KW-1185">Reference proteome</keyword>
<proteinExistence type="predicted"/>
<keyword evidence="3" id="KW-1003">Cell membrane</keyword>
<dbReference type="PROSITE" id="PS51718">
    <property type="entry name" value="G_DYNAMIN_2"/>
    <property type="match status" value="1"/>
</dbReference>
<dbReference type="GO" id="GO:0005525">
    <property type="term" value="F:GTP binding"/>
    <property type="evidence" value="ECO:0007669"/>
    <property type="project" value="InterPro"/>
</dbReference>
<evidence type="ECO:0000259" key="15">
    <source>
        <dbReference type="PROSITE" id="PS51718"/>
    </source>
</evidence>
<dbReference type="EMBL" id="JAROKS010000026">
    <property type="protein sequence ID" value="KAK1785286.1"/>
    <property type="molecule type" value="Genomic_DNA"/>
</dbReference>
<evidence type="ECO:0000256" key="5">
    <source>
        <dbReference type="ARBA" id="ARBA00022723"/>
    </source>
</evidence>
<dbReference type="InterPro" id="IPR027417">
    <property type="entry name" value="P-loop_NTPase"/>
</dbReference>
<feature type="compositionally biased region" description="Polar residues" evidence="12">
    <location>
        <begin position="1446"/>
        <end position="1465"/>
    </location>
</feature>
<dbReference type="InterPro" id="IPR018247">
    <property type="entry name" value="EF_Hand_1_Ca_BS"/>
</dbReference>
<evidence type="ECO:0000259" key="14">
    <source>
        <dbReference type="PROSITE" id="PS50222"/>
    </source>
</evidence>
<dbReference type="PANTHER" id="PTHR15572:SF1">
    <property type="entry name" value="BRD4-INTERACTING CHROMATIN-REMODELING COMPLEX-ASSOCIATED PROTEIN"/>
    <property type="match status" value="1"/>
</dbReference>
<feature type="region of interest" description="Disordered" evidence="12">
    <location>
        <begin position="819"/>
        <end position="944"/>
    </location>
</feature>
<dbReference type="GO" id="GO:0005886">
    <property type="term" value="C:plasma membrane"/>
    <property type="evidence" value="ECO:0007669"/>
    <property type="project" value="UniProtKB-SubCell"/>
</dbReference>
<evidence type="ECO:0000256" key="7">
    <source>
        <dbReference type="ARBA" id="ARBA00022753"/>
    </source>
</evidence>
<feature type="compositionally biased region" description="Low complexity" evidence="12">
    <location>
        <begin position="1429"/>
        <end position="1439"/>
    </location>
</feature>
<evidence type="ECO:0000256" key="1">
    <source>
        <dbReference type="ARBA" id="ARBA00004125"/>
    </source>
</evidence>
<dbReference type="SUPFAM" id="SSF52540">
    <property type="entry name" value="P-loop containing nucleoside triphosphate hydrolases"/>
    <property type="match status" value="1"/>
</dbReference>
<comment type="subcellular location">
    <subcellularLocation>
        <location evidence="2">Cell membrane</location>
        <topology evidence="2">Peripheral membrane protein</topology>
        <orientation evidence="2">Cytoplasmic side</orientation>
    </subcellularLocation>
    <subcellularLocation>
        <location evidence="1">Endosome membrane</location>
        <topology evidence="1">Peripheral membrane protein</topology>
        <orientation evidence="1">Cytoplasmic side</orientation>
    </subcellularLocation>
</comment>
<feature type="compositionally biased region" description="Low complexity" evidence="12">
    <location>
        <begin position="1466"/>
        <end position="1488"/>
    </location>
</feature>
<feature type="compositionally biased region" description="Low complexity" evidence="12">
    <location>
        <begin position="56"/>
        <end position="68"/>
    </location>
</feature>
<dbReference type="GO" id="GO:0005509">
    <property type="term" value="F:calcium ion binding"/>
    <property type="evidence" value="ECO:0007669"/>
    <property type="project" value="InterPro"/>
</dbReference>
<evidence type="ECO:0000313" key="17">
    <source>
        <dbReference type="Proteomes" id="UP001239994"/>
    </source>
</evidence>
<evidence type="ECO:0000256" key="2">
    <source>
        <dbReference type="ARBA" id="ARBA00004413"/>
    </source>
</evidence>
<dbReference type="PROSITE" id="PS50031">
    <property type="entry name" value="EH"/>
    <property type="match status" value="1"/>
</dbReference>
<dbReference type="InterPro" id="IPR015671">
    <property type="entry name" value="GSCR1_dom"/>
</dbReference>
<keyword evidence="5" id="KW-0479">Metal-binding</keyword>
<dbReference type="Gene3D" id="1.10.238.10">
    <property type="entry name" value="EF-hand"/>
    <property type="match status" value="1"/>
</dbReference>
<feature type="region of interest" description="Disordered" evidence="12">
    <location>
        <begin position="28"/>
        <end position="70"/>
    </location>
</feature>
<feature type="compositionally biased region" description="Basic residues" evidence="12">
    <location>
        <begin position="2350"/>
        <end position="2359"/>
    </location>
</feature>
<dbReference type="InterPro" id="IPR040990">
    <property type="entry name" value="DUF5600"/>
</dbReference>
<reference evidence="16" key="1">
    <citation type="submission" date="2023-03" db="EMBL/GenBank/DDBJ databases">
        <title>Electrophorus voltai genome.</title>
        <authorList>
            <person name="Bian C."/>
        </authorList>
    </citation>
    <scope>NUCLEOTIDE SEQUENCE</scope>
    <source>
        <strain evidence="16">CB-2022</strain>
        <tissue evidence="16">Muscle</tissue>
    </source>
</reference>
<feature type="region of interest" description="Disordered" evidence="12">
    <location>
        <begin position="1725"/>
        <end position="1793"/>
    </location>
</feature>
<feature type="region of interest" description="Disordered" evidence="12">
    <location>
        <begin position="1335"/>
        <end position="1380"/>
    </location>
</feature>
<dbReference type="InterPro" id="IPR000261">
    <property type="entry name" value="EH_dom"/>
</dbReference>
<evidence type="ECO:0000256" key="8">
    <source>
        <dbReference type="ARBA" id="ARBA00022837"/>
    </source>
</evidence>
<dbReference type="Pfam" id="PF18150">
    <property type="entry name" value="DUF5600"/>
    <property type="match status" value="1"/>
</dbReference>
<feature type="compositionally biased region" description="Gly residues" evidence="12">
    <location>
        <begin position="108"/>
        <end position="121"/>
    </location>
</feature>
<keyword evidence="6" id="KW-0547">Nucleotide-binding</keyword>
<evidence type="ECO:0000256" key="3">
    <source>
        <dbReference type="ARBA" id="ARBA00022475"/>
    </source>
</evidence>
<dbReference type="GO" id="GO:0005524">
    <property type="term" value="F:ATP binding"/>
    <property type="evidence" value="ECO:0007669"/>
    <property type="project" value="UniProtKB-KW"/>
</dbReference>
<dbReference type="Pfam" id="PF16880">
    <property type="entry name" value="EHD_N"/>
    <property type="match status" value="1"/>
</dbReference>
<dbReference type="InterPro" id="IPR031692">
    <property type="entry name" value="EHD_N"/>
</dbReference>
<feature type="region of interest" description="Disordered" evidence="12">
    <location>
        <begin position="2338"/>
        <end position="2359"/>
    </location>
</feature>
<gene>
    <name evidence="16" type="ORF">P4O66_018679</name>
</gene>
<keyword evidence="10" id="KW-0342">GTP-binding</keyword>
<keyword evidence="9" id="KW-0067">ATP-binding</keyword>
<dbReference type="FunFam" id="1.10.238.10:FF:000038">
    <property type="entry name" value="EH domain-containing protein 3"/>
    <property type="match status" value="1"/>
</dbReference>
<feature type="compositionally biased region" description="Pro residues" evidence="12">
    <location>
        <begin position="866"/>
        <end position="885"/>
    </location>
</feature>
<keyword evidence="8" id="KW-0106">Calcium</keyword>
<evidence type="ECO:0000256" key="9">
    <source>
        <dbReference type="ARBA" id="ARBA00022840"/>
    </source>
</evidence>
<dbReference type="SUPFAM" id="SSF47473">
    <property type="entry name" value="EF-hand"/>
    <property type="match status" value="1"/>
</dbReference>
<feature type="region of interest" description="Disordered" evidence="12">
    <location>
        <begin position="102"/>
        <end position="128"/>
    </location>
</feature>
<dbReference type="InterPro" id="IPR045063">
    <property type="entry name" value="Dynamin_N"/>
</dbReference>
<protein>
    <recommendedName>
        <fullName evidence="18">BRD4 interacting chromatin remodeling complex associated protein</fullName>
    </recommendedName>
</protein>
<feature type="region of interest" description="Disordered" evidence="12">
    <location>
        <begin position="756"/>
        <end position="806"/>
    </location>
</feature>
<feature type="compositionally biased region" description="Polar residues" evidence="12">
    <location>
        <begin position="824"/>
        <end position="852"/>
    </location>
</feature>
<dbReference type="CDD" id="cd09913">
    <property type="entry name" value="EHD"/>
    <property type="match status" value="1"/>
</dbReference>
<dbReference type="FunFam" id="3.40.50.300:FF:000147">
    <property type="entry name" value="EH domain-containing protein 1"/>
    <property type="match status" value="1"/>
</dbReference>
<dbReference type="SMART" id="SM00027">
    <property type="entry name" value="EH"/>
    <property type="match status" value="1"/>
</dbReference>
<dbReference type="GO" id="GO:0010008">
    <property type="term" value="C:endosome membrane"/>
    <property type="evidence" value="ECO:0007669"/>
    <property type="project" value="UniProtKB-SubCell"/>
</dbReference>
<comment type="caution">
    <text evidence="16">The sequence shown here is derived from an EMBL/GenBank/DDBJ whole genome shotgun (WGS) entry which is preliminary data.</text>
</comment>
<feature type="region of interest" description="Disordered" evidence="12">
    <location>
        <begin position="1609"/>
        <end position="1711"/>
    </location>
</feature>
<keyword evidence="11" id="KW-0472">Membrane</keyword>
<feature type="region of interest" description="Disordered" evidence="12">
    <location>
        <begin position="1410"/>
        <end position="1562"/>
    </location>
</feature>
<dbReference type="Pfam" id="PF12763">
    <property type="entry name" value="EH"/>
    <property type="match status" value="1"/>
</dbReference>
<evidence type="ECO:0000256" key="10">
    <source>
        <dbReference type="ARBA" id="ARBA00023134"/>
    </source>
</evidence>
<dbReference type="PROSITE" id="PS00018">
    <property type="entry name" value="EF_HAND_1"/>
    <property type="match status" value="1"/>
</dbReference>
<dbReference type="PROSITE" id="PS50222">
    <property type="entry name" value="EF_HAND_2"/>
    <property type="match status" value="1"/>
</dbReference>
<dbReference type="Proteomes" id="UP001239994">
    <property type="component" value="Unassembled WGS sequence"/>
</dbReference>
<dbReference type="GO" id="GO:0016514">
    <property type="term" value="C:SWI/SNF complex"/>
    <property type="evidence" value="ECO:0007669"/>
    <property type="project" value="TreeGrafter"/>
</dbReference>
<dbReference type="InterPro" id="IPR002048">
    <property type="entry name" value="EF_hand_dom"/>
</dbReference>
<name>A0AAD8YR52_9TELE</name>
<dbReference type="InterPro" id="IPR052438">
    <property type="entry name" value="Chromatin_remod/trans_coact"/>
</dbReference>
<feature type="compositionally biased region" description="Basic residues" evidence="12">
    <location>
        <begin position="1609"/>
        <end position="1620"/>
    </location>
</feature>